<dbReference type="InterPro" id="IPR048020">
    <property type="entry name" value="Transpos_IS3"/>
</dbReference>
<dbReference type="Gene3D" id="3.30.420.10">
    <property type="entry name" value="Ribonuclease H-like superfamily/Ribonuclease H"/>
    <property type="match status" value="1"/>
</dbReference>
<dbReference type="SUPFAM" id="SSF46689">
    <property type="entry name" value="Homeodomain-like"/>
    <property type="match status" value="1"/>
</dbReference>
<dbReference type="SUPFAM" id="SSF53098">
    <property type="entry name" value="Ribonuclease H-like"/>
    <property type="match status" value="1"/>
</dbReference>
<dbReference type="EMBL" id="SMAA01000043">
    <property type="protein sequence ID" value="TCS74713.1"/>
    <property type="molecule type" value="Genomic_DNA"/>
</dbReference>
<dbReference type="NCBIfam" id="NF033516">
    <property type="entry name" value="transpos_IS3"/>
    <property type="match status" value="1"/>
</dbReference>
<evidence type="ECO:0000259" key="1">
    <source>
        <dbReference type="PROSITE" id="PS50994"/>
    </source>
</evidence>
<dbReference type="InterPro" id="IPR036397">
    <property type="entry name" value="RNaseH_sf"/>
</dbReference>
<dbReference type="InterPro" id="IPR012337">
    <property type="entry name" value="RNaseH-like_sf"/>
</dbReference>
<keyword evidence="3" id="KW-1185">Reference proteome</keyword>
<dbReference type="Proteomes" id="UP000295188">
    <property type="component" value="Unassembled WGS sequence"/>
</dbReference>
<dbReference type="PANTHER" id="PTHR46889">
    <property type="entry name" value="TRANSPOSASE INSF FOR INSERTION SEQUENCE IS3B-RELATED"/>
    <property type="match status" value="1"/>
</dbReference>
<dbReference type="InterPro" id="IPR009057">
    <property type="entry name" value="Homeodomain-like_sf"/>
</dbReference>
<comment type="caution">
    <text evidence="2">The sequence shown here is derived from an EMBL/GenBank/DDBJ whole genome shotgun (WGS) entry which is preliminary data.</text>
</comment>
<sequence length="365" mass="41792">MISASDRANAVQLILEAMHHGAGCAAACEVLGITERTYFRWQKLQKEHGNISDLRPTAKRLAPANKLSDNERRKIIDTVTQKDYKDMPPCEIVPALADKGQYLASESTFYRVLRQEGMAGRRGRAAAPVKRKISTHYATGPNQVWMWDITYLNGPVKGTFYYLYLISDLYSRDIVGWEVWQEESAEHASELIQRATLQQKRLTTSPLVLHSDNGSPMKGATMLTTLYALGITPSNSRPRVSNDNAYAESLFRTLKYRPNYQPKGFERLEAAREWCQRFVEWYRCKHHHSGIKFLTPAQRHNGEGDAILTKRHEVYLAAKQAHPERWNGRKTRDWILEDIVFLNPDKTVLEEDYAAHFEHTVESGA</sequence>
<name>A0A4R3JZS4_9FIRM</name>
<dbReference type="GO" id="GO:0015074">
    <property type="term" value="P:DNA integration"/>
    <property type="evidence" value="ECO:0007669"/>
    <property type="project" value="InterPro"/>
</dbReference>
<gene>
    <name evidence="2" type="ORF">EDC37_1432</name>
</gene>
<dbReference type="Pfam" id="PF00665">
    <property type="entry name" value="rve"/>
    <property type="match status" value="1"/>
</dbReference>
<protein>
    <submittedName>
        <fullName evidence="2">Putative transposase</fullName>
    </submittedName>
</protein>
<evidence type="ECO:0000313" key="2">
    <source>
        <dbReference type="EMBL" id="TCS74713.1"/>
    </source>
</evidence>
<accession>A0A4R3JZS4</accession>
<dbReference type="GO" id="GO:0003676">
    <property type="term" value="F:nucleic acid binding"/>
    <property type="evidence" value="ECO:0007669"/>
    <property type="project" value="InterPro"/>
</dbReference>
<dbReference type="PROSITE" id="PS50994">
    <property type="entry name" value="INTEGRASE"/>
    <property type="match status" value="1"/>
</dbReference>
<dbReference type="Pfam" id="PF13384">
    <property type="entry name" value="HTH_23"/>
    <property type="match status" value="1"/>
</dbReference>
<organism evidence="2 3">
    <name type="scientific">Pectinatus cerevisiiphilus</name>
    <dbReference type="NCBI Taxonomy" id="86956"/>
    <lineage>
        <taxon>Bacteria</taxon>
        <taxon>Bacillati</taxon>
        <taxon>Bacillota</taxon>
        <taxon>Negativicutes</taxon>
        <taxon>Selenomonadales</taxon>
        <taxon>Selenomonadaceae</taxon>
        <taxon>Pectinatus</taxon>
    </lineage>
</organism>
<reference evidence="2 3" key="1">
    <citation type="submission" date="2019-03" db="EMBL/GenBank/DDBJ databases">
        <title>Genomic Encyclopedia of Type Strains, Phase IV (KMG-IV): sequencing the most valuable type-strain genomes for metagenomic binning, comparative biology and taxonomic classification.</title>
        <authorList>
            <person name="Goeker M."/>
        </authorList>
    </citation>
    <scope>NUCLEOTIDE SEQUENCE [LARGE SCALE GENOMIC DNA]</scope>
    <source>
        <strain evidence="2 3">DSM 20467</strain>
    </source>
</reference>
<feature type="domain" description="Integrase catalytic" evidence="1">
    <location>
        <begin position="137"/>
        <end position="304"/>
    </location>
</feature>
<dbReference type="AlphaFoldDB" id="A0A4R3JZS4"/>
<dbReference type="InterPro" id="IPR001584">
    <property type="entry name" value="Integrase_cat-core"/>
</dbReference>
<proteinExistence type="predicted"/>
<dbReference type="InterPro" id="IPR050900">
    <property type="entry name" value="Transposase_IS3/IS150/IS904"/>
</dbReference>
<dbReference type="PANTHER" id="PTHR46889:SF5">
    <property type="entry name" value="INTEGRASE PROTEIN"/>
    <property type="match status" value="1"/>
</dbReference>
<evidence type="ECO:0000313" key="3">
    <source>
        <dbReference type="Proteomes" id="UP000295188"/>
    </source>
</evidence>